<dbReference type="OrthoDB" id="1600564at2759"/>
<reference evidence="4 5" key="1">
    <citation type="submission" date="2019-09" db="EMBL/GenBank/DDBJ databases">
        <title>A chromosome-level genome assembly of the Chinese tupelo Nyssa sinensis.</title>
        <authorList>
            <person name="Yang X."/>
            <person name="Kang M."/>
            <person name="Yang Y."/>
            <person name="Xiong H."/>
            <person name="Wang M."/>
            <person name="Zhang Z."/>
            <person name="Wang Z."/>
            <person name="Wu H."/>
            <person name="Ma T."/>
            <person name="Liu J."/>
            <person name="Xi Z."/>
        </authorList>
    </citation>
    <scope>NUCLEOTIDE SEQUENCE [LARGE SCALE GENOMIC DNA]</scope>
    <source>
        <strain evidence="4">J267</strain>
        <tissue evidence="4">Leaf</tissue>
    </source>
</reference>
<keyword evidence="5" id="KW-1185">Reference proteome</keyword>
<dbReference type="AlphaFoldDB" id="A0A5J5BRR9"/>
<dbReference type="InterPro" id="IPR051058">
    <property type="entry name" value="GDSL_Est/Lipase"/>
</dbReference>
<dbReference type="PANTHER" id="PTHR45648:SF7">
    <property type="entry name" value="OS12G0126100 PROTEIN"/>
    <property type="match status" value="1"/>
</dbReference>
<dbReference type="EMBL" id="CM018034">
    <property type="protein sequence ID" value="KAA8544427.1"/>
    <property type="molecule type" value="Genomic_DNA"/>
</dbReference>
<evidence type="ECO:0000256" key="1">
    <source>
        <dbReference type="ARBA" id="ARBA00008668"/>
    </source>
</evidence>
<name>A0A5J5BRR9_9ASTE</name>
<dbReference type="Gene3D" id="3.40.50.1110">
    <property type="entry name" value="SGNH hydrolase"/>
    <property type="match status" value="1"/>
</dbReference>
<comment type="similarity">
    <text evidence="1">Belongs to the 'GDSL' lipolytic enzyme family.</text>
</comment>
<dbReference type="Pfam" id="PF00657">
    <property type="entry name" value="Lipase_GDSL"/>
    <property type="match status" value="1"/>
</dbReference>
<evidence type="ECO:0000256" key="3">
    <source>
        <dbReference type="ARBA" id="ARBA00022963"/>
    </source>
</evidence>
<dbReference type="GO" id="GO:0016788">
    <property type="term" value="F:hydrolase activity, acting on ester bonds"/>
    <property type="evidence" value="ECO:0007669"/>
    <property type="project" value="InterPro"/>
</dbReference>
<evidence type="ECO:0000256" key="2">
    <source>
        <dbReference type="ARBA" id="ARBA00022801"/>
    </source>
</evidence>
<dbReference type="PANTHER" id="PTHR45648">
    <property type="entry name" value="GDSL LIPASE/ACYLHYDROLASE FAMILY PROTEIN (AFU_ORTHOLOGUE AFUA_4G14700)"/>
    <property type="match status" value="1"/>
</dbReference>
<keyword evidence="2" id="KW-0378">Hydrolase</keyword>
<evidence type="ECO:0008006" key="6">
    <source>
        <dbReference type="Google" id="ProtNLM"/>
    </source>
</evidence>
<keyword evidence="3" id="KW-0443">Lipid metabolism</keyword>
<organism evidence="4 5">
    <name type="scientific">Nyssa sinensis</name>
    <dbReference type="NCBI Taxonomy" id="561372"/>
    <lineage>
        <taxon>Eukaryota</taxon>
        <taxon>Viridiplantae</taxon>
        <taxon>Streptophyta</taxon>
        <taxon>Embryophyta</taxon>
        <taxon>Tracheophyta</taxon>
        <taxon>Spermatophyta</taxon>
        <taxon>Magnoliopsida</taxon>
        <taxon>eudicotyledons</taxon>
        <taxon>Gunneridae</taxon>
        <taxon>Pentapetalae</taxon>
        <taxon>asterids</taxon>
        <taxon>Cornales</taxon>
        <taxon>Nyssaceae</taxon>
        <taxon>Nyssa</taxon>
    </lineage>
</organism>
<keyword evidence="3" id="KW-0442">Lipid degradation</keyword>
<evidence type="ECO:0000313" key="5">
    <source>
        <dbReference type="Proteomes" id="UP000325577"/>
    </source>
</evidence>
<sequence>MWFMMDAVYGDVAMKPSSGSSSITSMYVLGDSSVDCGDNTLFYPFLRHNLSLYPCDGSDTSLLPHLLAEHMGLPYASPFYSQNGSIEGLLQGVNFGSAQATIMNPISPSHQSLNQQLRQAFETVQLLQLQLGQETANHFIQSSLFYLSFGKDDYINLFLQNSSGLSPNYNGQKLAHILVEQMTHAIKTLYDANVRKIVCMGILPLGCTPRVLWEGENSRVGDGGSACEEEINELVVEYNIMLEDHIVDLNVQLADAHIIFCDVYQGIVDIITYPKDYGFKDVKSACCGLGKYGGMLGCVSVDMACQQVSAHVWWDFYNPTQSVNSLLAKSIWSGQPLSDICRPITIHELP</sequence>
<protein>
    <recommendedName>
        <fullName evidence="6">GDSL esterase/lipase</fullName>
    </recommendedName>
</protein>
<dbReference type="InterPro" id="IPR001087">
    <property type="entry name" value="GDSL"/>
</dbReference>
<proteinExistence type="inferred from homology"/>
<dbReference type="Proteomes" id="UP000325577">
    <property type="component" value="Linkage Group LG11"/>
</dbReference>
<evidence type="ECO:0000313" key="4">
    <source>
        <dbReference type="EMBL" id="KAA8544427.1"/>
    </source>
</evidence>
<dbReference type="InterPro" id="IPR036514">
    <property type="entry name" value="SGNH_hydro_sf"/>
</dbReference>
<gene>
    <name evidence="4" type="ORF">F0562_022439</name>
</gene>
<dbReference type="GO" id="GO:0016042">
    <property type="term" value="P:lipid catabolic process"/>
    <property type="evidence" value="ECO:0007669"/>
    <property type="project" value="UniProtKB-KW"/>
</dbReference>
<accession>A0A5J5BRR9</accession>